<keyword evidence="2" id="KW-0042">Antenna complex</keyword>
<dbReference type="Pfam" id="PF00427">
    <property type="entry name" value="PBS_linker_poly"/>
    <property type="match status" value="1"/>
</dbReference>
<dbReference type="Proteomes" id="UP000185557">
    <property type="component" value="Unassembled WGS sequence"/>
</dbReference>
<evidence type="ECO:0000313" key="9">
    <source>
        <dbReference type="Proteomes" id="UP000185557"/>
    </source>
</evidence>
<protein>
    <submittedName>
        <fullName evidence="8">Phycobilisome linker polypeptide</fullName>
    </submittedName>
</protein>
<name>A0A1U7J9F4_9CYAN</name>
<organism evidence="8 9">
    <name type="scientific">Phormidium tenue NIES-30</name>
    <dbReference type="NCBI Taxonomy" id="549789"/>
    <lineage>
        <taxon>Bacteria</taxon>
        <taxon>Bacillati</taxon>
        <taxon>Cyanobacteriota</taxon>
        <taxon>Cyanophyceae</taxon>
        <taxon>Oscillatoriophycideae</taxon>
        <taxon>Oscillatoriales</taxon>
        <taxon>Oscillatoriaceae</taxon>
        <taxon>Phormidium</taxon>
    </lineage>
</organism>
<keyword evidence="4" id="KW-0793">Thylakoid</keyword>
<dbReference type="InterPro" id="IPR001297">
    <property type="entry name" value="PBS_linker_dom"/>
</dbReference>
<comment type="similarity">
    <text evidence="6">Belongs to the phycobilisome linker protein family.</text>
</comment>
<dbReference type="PANTHER" id="PTHR34011">
    <property type="entry name" value="PHYCOBILISOME 32.1 KDA LINKER POLYPEPTIDE, PHYCOCYANIN-ASSOCIATED, ROD 2-RELATED"/>
    <property type="match status" value="1"/>
</dbReference>
<dbReference type="PROSITE" id="PS51445">
    <property type="entry name" value="PBS_LINKER"/>
    <property type="match status" value="1"/>
</dbReference>
<evidence type="ECO:0000256" key="3">
    <source>
        <dbReference type="ARBA" id="ARBA00022738"/>
    </source>
</evidence>
<accession>A0A1U7J9F4</accession>
<gene>
    <name evidence="8" type="ORF">NIES30_05045</name>
</gene>
<evidence type="ECO:0000256" key="2">
    <source>
        <dbReference type="ARBA" id="ARBA00022549"/>
    </source>
</evidence>
<comment type="caution">
    <text evidence="8">The sequence shown here is derived from an EMBL/GenBank/DDBJ whole genome shotgun (WGS) entry which is preliminary data.</text>
</comment>
<dbReference type="InterPro" id="IPR038255">
    <property type="entry name" value="PBS_linker_sf"/>
</dbReference>
<sequence length="255" mass="28983">MTSTDAFSVKEITVSRQSPGEERQAALHQIYAQVLERQPYGFERKQLAKIEAEFLRNKIGVKRFLRELGHSEVYLNEFYYNSSNQKFIELCFKHFIGRAPSDQAEMRRYCDILMRQGVKAMITALLDSEDYSKHFGCFTVPHAWAEDSYPSPRTFWETEVLLHELHGRRGWIVPTMTWHDLQLNCDGGSCSLPGTSIQSSHSLRTTAAATVAISGAEALHQVLSTMGPQDLEAFAATLSATERDKLRHLLMQPAR</sequence>
<dbReference type="STRING" id="549789.NIES30_05045"/>
<dbReference type="EMBL" id="MRCG01000002">
    <property type="protein sequence ID" value="OKH50071.1"/>
    <property type="molecule type" value="Genomic_DNA"/>
</dbReference>
<evidence type="ECO:0000313" key="8">
    <source>
        <dbReference type="EMBL" id="OKH50071.1"/>
    </source>
</evidence>
<evidence type="ECO:0000256" key="6">
    <source>
        <dbReference type="PROSITE-ProRule" id="PRU00775"/>
    </source>
</evidence>
<keyword evidence="9" id="KW-1185">Reference proteome</keyword>
<dbReference type="AlphaFoldDB" id="A0A1U7J9F4"/>
<evidence type="ECO:0000259" key="7">
    <source>
        <dbReference type="PROSITE" id="PS51445"/>
    </source>
</evidence>
<feature type="domain" description="PBS-linker" evidence="7">
    <location>
        <begin position="1"/>
        <end position="170"/>
    </location>
</feature>
<dbReference type="OrthoDB" id="570934at2"/>
<evidence type="ECO:0000256" key="1">
    <source>
        <dbReference type="ARBA" id="ARBA00004308"/>
    </source>
</evidence>
<evidence type="ECO:0000256" key="4">
    <source>
        <dbReference type="ARBA" id="ARBA00023078"/>
    </source>
</evidence>
<comment type="subcellular location">
    <subcellularLocation>
        <location evidence="1">Endomembrane system</location>
    </subcellularLocation>
</comment>
<proteinExistence type="inferred from homology"/>
<keyword evidence="5" id="KW-0472">Membrane</keyword>
<keyword evidence="3 6" id="KW-0605">Phycobilisome</keyword>
<reference evidence="8 9" key="1">
    <citation type="submission" date="2016-11" db="EMBL/GenBank/DDBJ databases">
        <title>Draft Genome Sequences of Nine Cyanobacterial Strains from Diverse Habitats.</title>
        <authorList>
            <person name="Zhu T."/>
            <person name="Hou S."/>
            <person name="Lu X."/>
            <person name="Hess W.R."/>
        </authorList>
    </citation>
    <scope>NUCLEOTIDE SEQUENCE [LARGE SCALE GENOMIC DNA]</scope>
    <source>
        <strain evidence="8 9">NIES-30</strain>
    </source>
</reference>
<dbReference type="GO" id="GO:0012505">
    <property type="term" value="C:endomembrane system"/>
    <property type="evidence" value="ECO:0007669"/>
    <property type="project" value="UniProtKB-SubCell"/>
</dbReference>
<dbReference type="GO" id="GO:0015979">
    <property type="term" value="P:photosynthesis"/>
    <property type="evidence" value="ECO:0007669"/>
    <property type="project" value="InterPro"/>
</dbReference>
<dbReference type="GO" id="GO:0030089">
    <property type="term" value="C:phycobilisome"/>
    <property type="evidence" value="ECO:0007669"/>
    <property type="project" value="UniProtKB-UniRule"/>
</dbReference>
<evidence type="ECO:0000256" key="5">
    <source>
        <dbReference type="ARBA" id="ARBA00023136"/>
    </source>
</evidence>
<dbReference type="Gene3D" id="1.10.3130.20">
    <property type="entry name" value="Phycobilisome linker domain"/>
    <property type="match status" value="1"/>
</dbReference>
<dbReference type="RefSeq" id="WP_073607311.1">
    <property type="nucleotide sequence ID" value="NZ_MRCG01000002.1"/>
</dbReference>